<protein>
    <submittedName>
        <fullName evidence="1">Uncharacterized protein</fullName>
    </submittedName>
</protein>
<organism evidence="1 2">
    <name type="scientific">Caerostris extrusa</name>
    <name type="common">Bark spider</name>
    <name type="synonym">Caerostris bankana</name>
    <dbReference type="NCBI Taxonomy" id="172846"/>
    <lineage>
        <taxon>Eukaryota</taxon>
        <taxon>Metazoa</taxon>
        <taxon>Ecdysozoa</taxon>
        <taxon>Arthropoda</taxon>
        <taxon>Chelicerata</taxon>
        <taxon>Arachnida</taxon>
        <taxon>Araneae</taxon>
        <taxon>Araneomorphae</taxon>
        <taxon>Entelegynae</taxon>
        <taxon>Araneoidea</taxon>
        <taxon>Araneidae</taxon>
        <taxon>Caerostris</taxon>
    </lineage>
</organism>
<dbReference type="EMBL" id="BPLR01009133">
    <property type="protein sequence ID" value="GIY29816.1"/>
    <property type="molecule type" value="Genomic_DNA"/>
</dbReference>
<evidence type="ECO:0000313" key="2">
    <source>
        <dbReference type="Proteomes" id="UP001054945"/>
    </source>
</evidence>
<reference evidence="1 2" key="1">
    <citation type="submission" date="2021-06" db="EMBL/GenBank/DDBJ databases">
        <title>Caerostris extrusa draft genome.</title>
        <authorList>
            <person name="Kono N."/>
            <person name="Arakawa K."/>
        </authorList>
    </citation>
    <scope>NUCLEOTIDE SEQUENCE [LARGE SCALE GENOMIC DNA]</scope>
</reference>
<gene>
    <name evidence="1" type="ORF">CEXT_381501</name>
</gene>
<evidence type="ECO:0000313" key="1">
    <source>
        <dbReference type="EMBL" id="GIY29816.1"/>
    </source>
</evidence>
<proteinExistence type="predicted"/>
<sequence>MPLQAQLSVSGKNDVDLPGYARSLNIWLYFCDVITKTFSNTSSPTEFVDVDLKYSGQVAVYLSSFDRYKKKRYEGCISVPVRASVSEATDIFGEACITPMRMSTETTAIYNLMIESYGTK</sequence>
<dbReference type="AlphaFoldDB" id="A0AAV4SAY7"/>
<dbReference type="Proteomes" id="UP001054945">
    <property type="component" value="Unassembled WGS sequence"/>
</dbReference>
<name>A0AAV4SAY7_CAEEX</name>
<keyword evidence="2" id="KW-1185">Reference proteome</keyword>
<comment type="caution">
    <text evidence="1">The sequence shown here is derived from an EMBL/GenBank/DDBJ whole genome shotgun (WGS) entry which is preliminary data.</text>
</comment>
<accession>A0AAV4SAY7</accession>